<dbReference type="InterPro" id="IPR039425">
    <property type="entry name" value="RNA_pol_sigma-70-like"/>
</dbReference>
<evidence type="ECO:0000256" key="1">
    <source>
        <dbReference type="ARBA" id="ARBA00010641"/>
    </source>
</evidence>
<evidence type="ECO:0000256" key="2">
    <source>
        <dbReference type="ARBA" id="ARBA00023015"/>
    </source>
</evidence>
<dbReference type="InterPro" id="IPR013249">
    <property type="entry name" value="RNA_pol_sigma70_r4_t2"/>
</dbReference>
<keyword evidence="4" id="KW-0804">Transcription</keyword>
<feature type="domain" description="RNA polymerase sigma factor 70 region 4 type 2" evidence="6">
    <location>
        <begin position="110"/>
        <end position="159"/>
    </location>
</feature>
<dbReference type="STRING" id="425514.SAMN05443550_104106"/>
<dbReference type="Pfam" id="PF04542">
    <property type="entry name" value="Sigma70_r2"/>
    <property type="match status" value="1"/>
</dbReference>
<protein>
    <submittedName>
        <fullName evidence="7">RNA polymerase sigma-70 factor, ECF subfamily</fullName>
    </submittedName>
</protein>
<evidence type="ECO:0000259" key="6">
    <source>
        <dbReference type="Pfam" id="PF08281"/>
    </source>
</evidence>
<dbReference type="GO" id="GO:0006352">
    <property type="term" value="P:DNA-templated transcription initiation"/>
    <property type="evidence" value="ECO:0007669"/>
    <property type="project" value="InterPro"/>
</dbReference>
<gene>
    <name evidence="7" type="ORF">SAMN05443550_104106</name>
</gene>
<evidence type="ECO:0000313" key="7">
    <source>
        <dbReference type="EMBL" id="SEA61560.1"/>
    </source>
</evidence>
<dbReference type="OrthoDB" id="9803470at2"/>
<dbReference type="RefSeq" id="WP_090556254.1">
    <property type="nucleotide sequence ID" value="NZ_FNRA01000004.1"/>
</dbReference>
<dbReference type="InterPro" id="IPR013324">
    <property type="entry name" value="RNA_pol_sigma_r3/r4-like"/>
</dbReference>
<dbReference type="InterPro" id="IPR036388">
    <property type="entry name" value="WH-like_DNA-bd_sf"/>
</dbReference>
<dbReference type="InterPro" id="IPR013325">
    <property type="entry name" value="RNA_pol_sigma_r2"/>
</dbReference>
<dbReference type="GO" id="GO:0016987">
    <property type="term" value="F:sigma factor activity"/>
    <property type="evidence" value="ECO:0007669"/>
    <property type="project" value="UniProtKB-KW"/>
</dbReference>
<evidence type="ECO:0000259" key="5">
    <source>
        <dbReference type="Pfam" id="PF04542"/>
    </source>
</evidence>
<dbReference type="Gene3D" id="1.10.1740.10">
    <property type="match status" value="1"/>
</dbReference>
<evidence type="ECO:0000256" key="4">
    <source>
        <dbReference type="ARBA" id="ARBA00023163"/>
    </source>
</evidence>
<dbReference type="InterPro" id="IPR014284">
    <property type="entry name" value="RNA_pol_sigma-70_dom"/>
</dbReference>
<proteinExistence type="inferred from homology"/>
<sequence length="167" mass="19637">MRNIAFSSEINIHKPALQNFAFSFTKDNDDADDLIQETFLRAMRYANLYKDGTNLRGWLYTIMRNTFINNYRADTRRKKIIESTEELMSYQLVKSSTRNKAEGQFIGDDINKALDQLPPAYLVPFIKYFEGFKYHEIADELNIPIGTVKTRIFEARRLLKAKLKMYN</sequence>
<dbReference type="Proteomes" id="UP000198850">
    <property type="component" value="Unassembled WGS sequence"/>
</dbReference>
<keyword evidence="2" id="KW-0805">Transcription regulation</keyword>
<organism evidence="7 8">
    <name type="scientific">Pedobacter hartonius</name>
    <dbReference type="NCBI Taxonomy" id="425514"/>
    <lineage>
        <taxon>Bacteria</taxon>
        <taxon>Pseudomonadati</taxon>
        <taxon>Bacteroidota</taxon>
        <taxon>Sphingobacteriia</taxon>
        <taxon>Sphingobacteriales</taxon>
        <taxon>Sphingobacteriaceae</taxon>
        <taxon>Pedobacter</taxon>
    </lineage>
</organism>
<name>A0A1H4CML5_9SPHI</name>
<dbReference type="CDD" id="cd06171">
    <property type="entry name" value="Sigma70_r4"/>
    <property type="match status" value="1"/>
</dbReference>
<comment type="similarity">
    <text evidence="1">Belongs to the sigma-70 factor family. ECF subfamily.</text>
</comment>
<keyword evidence="8" id="KW-1185">Reference proteome</keyword>
<keyword evidence="3" id="KW-0731">Sigma factor</keyword>
<evidence type="ECO:0000313" key="8">
    <source>
        <dbReference type="Proteomes" id="UP000198850"/>
    </source>
</evidence>
<accession>A0A1H4CML5</accession>
<feature type="domain" description="RNA polymerase sigma-70 region 2" evidence="5">
    <location>
        <begin position="12"/>
        <end position="76"/>
    </location>
</feature>
<dbReference type="PANTHER" id="PTHR43133:SF25">
    <property type="entry name" value="RNA POLYMERASE SIGMA FACTOR RFAY-RELATED"/>
    <property type="match status" value="1"/>
</dbReference>
<dbReference type="SUPFAM" id="SSF88659">
    <property type="entry name" value="Sigma3 and sigma4 domains of RNA polymerase sigma factors"/>
    <property type="match status" value="1"/>
</dbReference>
<dbReference type="EMBL" id="FNRA01000004">
    <property type="protein sequence ID" value="SEA61560.1"/>
    <property type="molecule type" value="Genomic_DNA"/>
</dbReference>
<dbReference type="InterPro" id="IPR007627">
    <property type="entry name" value="RNA_pol_sigma70_r2"/>
</dbReference>
<dbReference type="Gene3D" id="1.10.10.10">
    <property type="entry name" value="Winged helix-like DNA-binding domain superfamily/Winged helix DNA-binding domain"/>
    <property type="match status" value="1"/>
</dbReference>
<dbReference type="AlphaFoldDB" id="A0A1H4CML5"/>
<dbReference type="NCBIfam" id="TIGR02937">
    <property type="entry name" value="sigma70-ECF"/>
    <property type="match status" value="1"/>
</dbReference>
<reference evidence="7 8" key="1">
    <citation type="submission" date="2016-10" db="EMBL/GenBank/DDBJ databases">
        <authorList>
            <person name="de Groot N.N."/>
        </authorList>
    </citation>
    <scope>NUCLEOTIDE SEQUENCE [LARGE SCALE GENOMIC DNA]</scope>
    <source>
        <strain evidence="7 8">DSM 19033</strain>
    </source>
</reference>
<dbReference type="Pfam" id="PF08281">
    <property type="entry name" value="Sigma70_r4_2"/>
    <property type="match status" value="1"/>
</dbReference>
<dbReference type="SUPFAM" id="SSF88946">
    <property type="entry name" value="Sigma2 domain of RNA polymerase sigma factors"/>
    <property type="match status" value="1"/>
</dbReference>
<evidence type="ECO:0000256" key="3">
    <source>
        <dbReference type="ARBA" id="ARBA00023082"/>
    </source>
</evidence>
<dbReference type="PANTHER" id="PTHR43133">
    <property type="entry name" value="RNA POLYMERASE ECF-TYPE SIGMA FACTO"/>
    <property type="match status" value="1"/>
</dbReference>
<dbReference type="GO" id="GO:0003677">
    <property type="term" value="F:DNA binding"/>
    <property type="evidence" value="ECO:0007669"/>
    <property type="project" value="InterPro"/>
</dbReference>